<dbReference type="KEGG" id="aful:116488545"/>
<dbReference type="InterPro" id="IPR036055">
    <property type="entry name" value="LDL_receptor-like_sf"/>
</dbReference>
<keyword evidence="8" id="KW-0391">Immunity</keyword>
<dbReference type="SMART" id="SM00057">
    <property type="entry name" value="FIMAC"/>
    <property type="match status" value="1"/>
</dbReference>
<dbReference type="InterPro" id="IPR001314">
    <property type="entry name" value="Peptidase_S1A"/>
</dbReference>
<evidence type="ECO:0000256" key="13">
    <source>
        <dbReference type="RuleBase" id="RU363034"/>
    </source>
</evidence>
<evidence type="ECO:0000256" key="4">
    <source>
        <dbReference type="ARBA" id="ARBA00022729"/>
    </source>
</evidence>
<feature type="disulfide bond" evidence="11">
    <location>
        <begin position="342"/>
        <end position="354"/>
    </location>
</feature>
<dbReference type="Pfam" id="PF00530">
    <property type="entry name" value="SRCR"/>
    <property type="match status" value="1"/>
</dbReference>
<dbReference type="InterPro" id="IPR001254">
    <property type="entry name" value="Trypsin_dom"/>
</dbReference>
<evidence type="ECO:0000256" key="6">
    <source>
        <dbReference type="ARBA" id="ARBA00022801"/>
    </source>
</evidence>
<feature type="disulfide bond" evidence="11">
    <location>
        <begin position="386"/>
        <end position="404"/>
    </location>
</feature>
<dbReference type="InterPro" id="IPR003884">
    <property type="entry name" value="FacI_MAC"/>
</dbReference>
<dbReference type="SMART" id="SM00202">
    <property type="entry name" value="SR"/>
    <property type="match status" value="1"/>
</dbReference>
<dbReference type="Pfam" id="PF00057">
    <property type="entry name" value="Ldl_recept_a"/>
    <property type="match status" value="2"/>
</dbReference>
<dbReference type="PANTHER" id="PTHR24252">
    <property type="entry name" value="ACROSIN-RELATED"/>
    <property type="match status" value="1"/>
</dbReference>
<dbReference type="InterPro" id="IPR036058">
    <property type="entry name" value="Kazal_dom_sf"/>
</dbReference>
<dbReference type="Pfam" id="PF21286">
    <property type="entry name" value="CFAI_FIMAC_N"/>
    <property type="match status" value="1"/>
</dbReference>
<dbReference type="GO" id="GO:0016020">
    <property type="term" value="C:membrane"/>
    <property type="evidence" value="ECO:0007669"/>
    <property type="project" value="InterPro"/>
</dbReference>
<dbReference type="InterPro" id="IPR048722">
    <property type="entry name" value="CFAI_FIMAC_N"/>
</dbReference>
<organism evidence="17 18">
    <name type="scientific">Aythya fuligula</name>
    <name type="common">Tufted duck</name>
    <name type="synonym">Anas fuligula</name>
    <dbReference type="NCBI Taxonomy" id="219594"/>
    <lineage>
        <taxon>Eukaryota</taxon>
        <taxon>Metazoa</taxon>
        <taxon>Chordata</taxon>
        <taxon>Craniata</taxon>
        <taxon>Vertebrata</taxon>
        <taxon>Euteleostomi</taxon>
        <taxon>Archelosauria</taxon>
        <taxon>Archosauria</taxon>
        <taxon>Dinosauria</taxon>
        <taxon>Saurischia</taxon>
        <taxon>Theropoda</taxon>
        <taxon>Coelurosauria</taxon>
        <taxon>Aves</taxon>
        <taxon>Neognathae</taxon>
        <taxon>Galloanserae</taxon>
        <taxon>Anseriformes</taxon>
        <taxon>Anatidae</taxon>
        <taxon>Aythyinae</taxon>
        <taxon>Aythya</taxon>
    </lineage>
</organism>
<dbReference type="InterPro" id="IPR036772">
    <property type="entry name" value="SRCR-like_dom_sf"/>
</dbReference>
<dbReference type="InterPro" id="IPR018114">
    <property type="entry name" value="TRYPSIN_HIS"/>
</dbReference>
<dbReference type="PROSITE" id="PS00134">
    <property type="entry name" value="TRYPSIN_HIS"/>
    <property type="match status" value="1"/>
</dbReference>
<evidence type="ECO:0000256" key="5">
    <source>
        <dbReference type="ARBA" id="ARBA00022737"/>
    </source>
</evidence>
<dbReference type="GO" id="GO:0004252">
    <property type="term" value="F:serine-type endopeptidase activity"/>
    <property type="evidence" value="ECO:0007669"/>
    <property type="project" value="InterPro"/>
</dbReference>
<evidence type="ECO:0000256" key="2">
    <source>
        <dbReference type="ARBA" id="ARBA00022525"/>
    </source>
</evidence>
<dbReference type="InParanoid" id="A0A6J3CVC3"/>
<evidence type="ECO:0000256" key="8">
    <source>
        <dbReference type="ARBA" id="ARBA00022859"/>
    </source>
</evidence>
<feature type="disulfide bond" evidence="11">
    <location>
        <begin position="379"/>
        <end position="391"/>
    </location>
</feature>
<comment type="subcellular location">
    <subcellularLocation>
        <location evidence="1">Secreted</location>
    </subcellularLocation>
</comment>
<keyword evidence="9 12" id="KW-1015">Disulfide bond</keyword>
<evidence type="ECO:0000256" key="3">
    <source>
        <dbReference type="ARBA" id="ARBA00022670"/>
    </source>
</evidence>
<evidence type="ECO:0000259" key="16">
    <source>
        <dbReference type="PROSITE" id="PS51465"/>
    </source>
</evidence>
<dbReference type="Pfam" id="PF00089">
    <property type="entry name" value="Trypsin"/>
    <property type="match status" value="1"/>
</dbReference>
<dbReference type="FunFam" id="4.10.400.10:FF:000065">
    <property type="entry name" value="Transmembrane protease serine 7"/>
    <property type="match status" value="1"/>
</dbReference>
<dbReference type="PRINTS" id="PR00722">
    <property type="entry name" value="CHYMOTRYPSIN"/>
</dbReference>
<evidence type="ECO:0000259" key="15">
    <source>
        <dbReference type="PROSITE" id="PS50287"/>
    </source>
</evidence>
<keyword evidence="7 13" id="KW-0720">Serine protease</keyword>
<dbReference type="GeneID" id="116488545"/>
<dbReference type="PROSITE" id="PS50287">
    <property type="entry name" value="SRCR_2"/>
    <property type="match status" value="1"/>
</dbReference>
<dbReference type="InterPro" id="IPR048719">
    <property type="entry name" value="CFAI_KAZAL"/>
</dbReference>
<feature type="disulfide bond" evidence="12">
    <location>
        <begin position="307"/>
        <end position="317"/>
    </location>
</feature>
<dbReference type="SMART" id="SM00192">
    <property type="entry name" value="LDLa"/>
    <property type="match status" value="2"/>
</dbReference>
<dbReference type="Proteomes" id="UP000504639">
    <property type="component" value="Chromosome 4"/>
</dbReference>
<dbReference type="PROSITE" id="PS00135">
    <property type="entry name" value="TRYPSIN_SER"/>
    <property type="match status" value="1"/>
</dbReference>
<dbReference type="CDD" id="cd00112">
    <property type="entry name" value="LDLa"/>
    <property type="match status" value="2"/>
</dbReference>
<dbReference type="GO" id="GO:0002376">
    <property type="term" value="P:immune system process"/>
    <property type="evidence" value="ECO:0007669"/>
    <property type="project" value="UniProtKB-KW"/>
</dbReference>
<feature type="domain" description="SRCR" evidence="15">
    <location>
        <begin position="237"/>
        <end position="350"/>
    </location>
</feature>
<evidence type="ECO:0000256" key="11">
    <source>
        <dbReference type="PROSITE-ProRule" id="PRU00124"/>
    </source>
</evidence>
<keyword evidence="3 13" id="KW-0645">Protease</keyword>
<dbReference type="PROSITE" id="PS01209">
    <property type="entry name" value="LDLRA_1"/>
    <property type="match status" value="2"/>
</dbReference>
<dbReference type="Pfam" id="PF21287">
    <property type="entry name" value="Kazal_CFAI"/>
    <property type="match status" value="1"/>
</dbReference>
<dbReference type="SUPFAM" id="SSF100895">
    <property type="entry name" value="Kazal-type serine protease inhibitors"/>
    <property type="match status" value="1"/>
</dbReference>
<dbReference type="InterPro" id="IPR001190">
    <property type="entry name" value="SRCR"/>
</dbReference>
<keyword evidence="5" id="KW-0677">Repeat</keyword>
<reference evidence="18" key="1">
    <citation type="submission" date="2025-08" db="UniProtKB">
        <authorList>
            <consortium name="RefSeq"/>
        </authorList>
    </citation>
    <scope>IDENTIFICATION</scope>
    <source>
        <tissue evidence="18">Lung</tissue>
    </source>
</reference>
<keyword evidence="17" id="KW-1185">Reference proteome</keyword>
<evidence type="ECO:0000256" key="12">
    <source>
        <dbReference type="PROSITE-ProRule" id="PRU00196"/>
    </source>
</evidence>
<dbReference type="GO" id="GO:0006508">
    <property type="term" value="P:proteolysis"/>
    <property type="evidence" value="ECO:0007669"/>
    <property type="project" value="UniProtKB-KW"/>
</dbReference>
<evidence type="ECO:0000256" key="1">
    <source>
        <dbReference type="ARBA" id="ARBA00004613"/>
    </source>
</evidence>
<dbReference type="InterPro" id="IPR023415">
    <property type="entry name" value="LDLR_class-A_CS"/>
</dbReference>
<proteinExistence type="predicted"/>
<dbReference type="FunFam" id="2.40.10.10:FF:000066">
    <property type="entry name" value="Complement factor I"/>
    <property type="match status" value="1"/>
</dbReference>
<dbReference type="SUPFAM" id="SSF56487">
    <property type="entry name" value="SRCR-like"/>
    <property type="match status" value="1"/>
</dbReference>
<dbReference type="PROSITE" id="PS51465">
    <property type="entry name" value="KAZAL_2"/>
    <property type="match status" value="1"/>
</dbReference>
<dbReference type="Gene3D" id="3.30.60.30">
    <property type="match status" value="1"/>
</dbReference>
<keyword evidence="2" id="KW-0964">Secreted</keyword>
<keyword evidence="4" id="KW-0732">Signal</keyword>
<dbReference type="SMART" id="SM00020">
    <property type="entry name" value="Tryp_SPc"/>
    <property type="match status" value="1"/>
</dbReference>
<dbReference type="SUPFAM" id="SSF57424">
    <property type="entry name" value="LDL receptor-like module"/>
    <property type="match status" value="2"/>
</dbReference>
<dbReference type="InterPro" id="IPR033116">
    <property type="entry name" value="TRYPSIN_SER"/>
</dbReference>
<feature type="disulfide bond" evidence="11">
    <location>
        <begin position="361"/>
        <end position="376"/>
    </location>
</feature>
<dbReference type="CTD" id="3426"/>
<name>A0A6J3CVC3_AYTFU</name>
<dbReference type="InterPro" id="IPR002172">
    <property type="entry name" value="LDrepeatLR_classA_rpt"/>
</dbReference>
<feature type="domain" description="Kazal-like" evidence="16">
    <location>
        <begin position="185"/>
        <end position="233"/>
    </location>
</feature>
<evidence type="ECO:0000313" key="18">
    <source>
        <dbReference type="RefSeq" id="XP_032042079.1"/>
    </source>
</evidence>
<evidence type="ECO:0000256" key="10">
    <source>
        <dbReference type="ARBA" id="ARBA00023180"/>
    </source>
</evidence>
<protein>
    <submittedName>
        <fullName evidence="18">Complement factor I</fullName>
    </submittedName>
</protein>
<comment type="caution">
    <text evidence="12">Lacks conserved residue(s) required for the propagation of feature annotation.</text>
</comment>
<dbReference type="InterPro" id="IPR009003">
    <property type="entry name" value="Peptidase_S1_PA"/>
</dbReference>
<accession>A0A6J3CVC3</accession>
<dbReference type="AlphaFoldDB" id="A0A6J3CVC3"/>
<dbReference type="CDD" id="cd00190">
    <property type="entry name" value="Tryp_SPc"/>
    <property type="match status" value="1"/>
</dbReference>
<dbReference type="GO" id="GO:0005576">
    <property type="term" value="C:extracellular region"/>
    <property type="evidence" value="ECO:0007669"/>
    <property type="project" value="UniProtKB-SubCell"/>
</dbReference>
<dbReference type="RefSeq" id="XP_032042079.1">
    <property type="nucleotide sequence ID" value="XM_032186188.1"/>
</dbReference>
<dbReference type="PROSITE" id="PS50240">
    <property type="entry name" value="TRYPSIN_DOM"/>
    <property type="match status" value="1"/>
</dbReference>
<dbReference type="InterPro" id="IPR002350">
    <property type="entry name" value="Kazal_dom"/>
</dbReference>
<dbReference type="PROSITE" id="PS50068">
    <property type="entry name" value="LDLRA_2"/>
    <property type="match status" value="2"/>
</dbReference>
<gene>
    <name evidence="18" type="primary">CFI</name>
</gene>
<keyword evidence="10" id="KW-0325">Glycoprotein</keyword>
<dbReference type="Gene3D" id="2.40.10.10">
    <property type="entry name" value="Trypsin-like serine proteases"/>
    <property type="match status" value="1"/>
</dbReference>
<evidence type="ECO:0000313" key="17">
    <source>
        <dbReference type="Proteomes" id="UP000504639"/>
    </source>
</evidence>
<dbReference type="SUPFAM" id="SSF50494">
    <property type="entry name" value="Trypsin-like serine proteases"/>
    <property type="match status" value="1"/>
</dbReference>
<sequence length="700" mass="78667">MAGHTKVQRFPLFPLFGRNETTALTSMVLTPRVVTPEVVLGNRFQQQSVLKSGWAPCSATPEPFRETPKVESNAFGWPFTRDPGETPSAIWELCQARSVCHENPARTRWILLTRGEQEECIEVIQSLKNPTPYSTEEPFPQVGPAEPVGQDTYLIEECVSNKYTHKSCAKVFCHPWERCVDGKCLCKLPYQCPKNGTLVCSTNGRQFSTYCHLKSYECQRPEAKFLNKGSCVPTETFKISEHKNSSLLQVKPVSMENLFVCGNKWTMNEANVACRHLGFELGAEYYNTLFNITEYTLNASHCFRITCKGLETSLAECFIKRKLRSSSDGFVRLQCQKALRECSADEFTCANAKCISLSKTCDGINDCGDLSDELCCKECRNSSFHCRSNICIPSKNVCNKEVDCLTGEDEAQALCSGKPKRVEYYSMDTERKLTKTFLPQIHCGVVNHTLTRRKRIVGGEIASKGEFPWQVAIKETGTEGATVYCGGVYIGGCWVLTAAHCVRATRVHLYRVWIGLLDTIRYDKETDTYRLKQLIIHENYNAATYENDIALMELKGHGTGECSLKYSTPACIPWSEYMFNTGDKCKVSGWGLEKGYTKQYVLKWGNVNLFHNCSEMYPGRFFQKMACAGTYDGSIDSCKGDSGGPLVCFDAENVAYVWGVVSWGENCGEAGHPGVYTKVASYYDWISHHVTRSLISRYNI</sequence>
<evidence type="ECO:0000256" key="9">
    <source>
        <dbReference type="ARBA" id="ARBA00023157"/>
    </source>
</evidence>
<dbReference type="Gene3D" id="3.10.250.10">
    <property type="entry name" value="SRCR-like domain"/>
    <property type="match status" value="1"/>
</dbReference>
<feature type="disulfide bond" evidence="11">
    <location>
        <begin position="349"/>
        <end position="367"/>
    </location>
</feature>
<dbReference type="InterPro" id="IPR043504">
    <property type="entry name" value="Peptidase_S1_PA_chymotrypsin"/>
</dbReference>
<dbReference type="PANTHER" id="PTHR24252:SF7">
    <property type="entry name" value="HYALIN"/>
    <property type="match status" value="1"/>
</dbReference>
<evidence type="ECO:0000259" key="14">
    <source>
        <dbReference type="PROSITE" id="PS50240"/>
    </source>
</evidence>
<evidence type="ECO:0000256" key="7">
    <source>
        <dbReference type="ARBA" id="ARBA00022825"/>
    </source>
</evidence>
<dbReference type="Gene3D" id="4.10.400.10">
    <property type="entry name" value="Low-density Lipoprotein Receptor"/>
    <property type="match status" value="2"/>
</dbReference>
<feature type="domain" description="Peptidase S1" evidence="14">
    <location>
        <begin position="456"/>
        <end position="691"/>
    </location>
</feature>
<keyword evidence="6 13" id="KW-0378">Hydrolase</keyword>